<dbReference type="Proteomes" id="UP000032142">
    <property type="component" value="Unassembled WGS sequence"/>
</dbReference>
<evidence type="ECO:0000313" key="2">
    <source>
        <dbReference type="Proteomes" id="UP000032142"/>
    </source>
</evidence>
<evidence type="ECO:0000313" key="1">
    <source>
        <dbReference type="EMBL" id="KHF98174.1"/>
    </source>
</evidence>
<gene>
    <name evidence="1" type="ORF">F383_37333</name>
</gene>
<proteinExistence type="predicted"/>
<protein>
    <submittedName>
        <fullName evidence="1">Uncharacterized protein</fullName>
    </submittedName>
</protein>
<dbReference type="EMBL" id="JRRC01030992">
    <property type="protein sequence ID" value="KHF98174.1"/>
    <property type="molecule type" value="Genomic_DNA"/>
</dbReference>
<keyword evidence="2" id="KW-1185">Reference proteome</keyword>
<comment type="caution">
    <text evidence="1">The sequence shown here is derived from an EMBL/GenBank/DDBJ whole genome shotgun (WGS) entry which is preliminary data.</text>
</comment>
<name>A0A0B0MBM6_GOSAR</name>
<reference evidence="2" key="1">
    <citation type="submission" date="2014-09" db="EMBL/GenBank/DDBJ databases">
        <authorList>
            <person name="Mudge J."/>
            <person name="Ramaraj T."/>
            <person name="Lindquist I.E."/>
            <person name="Bharti A.K."/>
            <person name="Sundararajan A."/>
            <person name="Cameron C.T."/>
            <person name="Woodward J.E."/>
            <person name="May G.D."/>
            <person name="Brubaker C."/>
            <person name="Broadhvest J."/>
            <person name="Wilkins T.A."/>
        </authorList>
    </citation>
    <scope>NUCLEOTIDE SEQUENCE</scope>
    <source>
        <strain evidence="2">cv. AKA8401</strain>
    </source>
</reference>
<accession>A0A0B0MBM6</accession>
<sequence>MAVWSACVRRSKPC</sequence>
<organism evidence="1 2">
    <name type="scientific">Gossypium arboreum</name>
    <name type="common">Tree cotton</name>
    <name type="synonym">Gossypium nanking</name>
    <dbReference type="NCBI Taxonomy" id="29729"/>
    <lineage>
        <taxon>Eukaryota</taxon>
        <taxon>Viridiplantae</taxon>
        <taxon>Streptophyta</taxon>
        <taxon>Embryophyta</taxon>
        <taxon>Tracheophyta</taxon>
        <taxon>Spermatophyta</taxon>
        <taxon>Magnoliopsida</taxon>
        <taxon>eudicotyledons</taxon>
        <taxon>Gunneridae</taxon>
        <taxon>Pentapetalae</taxon>
        <taxon>rosids</taxon>
        <taxon>malvids</taxon>
        <taxon>Malvales</taxon>
        <taxon>Malvaceae</taxon>
        <taxon>Malvoideae</taxon>
        <taxon>Gossypium</taxon>
    </lineage>
</organism>